<dbReference type="PANTHER" id="PTHR33823">
    <property type="entry name" value="RNA POLYMERASE-BINDING TRANSCRIPTION FACTOR DKSA-RELATED"/>
    <property type="match status" value="1"/>
</dbReference>
<sequence length="126" mass="14157">MTTNFNILRSRLESERKHLTEELEQLMGSVRPADERREGSPFGKREEEATETFELEKRLALEKRIRDQMAEVEHALHKFEAGSYGLCDNCGQPIDPARLEALPQASLCLSCKAGQAKNAKSKLSPG</sequence>
<reference evidence="6" key="1">
    <citation type="journal article" date="2014" name="Front. Microbiol.">
        <title>High frequency of phylogenetically diverse reductive dehalogenase-homologous genes in deep subseafloor sedimentary metagenomes.</title>
        <authorList>
            <person name="Kawai M."/>
            <person name="Futagami T."/>
            <person name="Toyoda A."/>
            <person name="Takaki Y."/>
            <person name="Nishi S."/>
            <person name="Hori S."/>
            <person name="Arai W."/>
            <person name="Tsubouchi T."/>
            <person name="Morono Y."/>
            <person name="Uchiyama I."/>
            <person name="Ito T."/>
            <person name="Fujiyama A."/>
            <person name="Inagaki F."/>
            <person name="Takami H."/>
        </authorList>
    </citation>
    <scope>NUCLEOTIDE SEQUENCE</scope>
    <source>
        <strain evidence="6">Expedition CK06-06</strain>
    </source>
</reference>
<dbReference type="GO" id="GO:0008270">
    <property type="term" value="F:zinc ion binding"/>
    <property type="evidence" value="ECO:0007669"/>
    <property type="project" value="UniProtKB-KW"/>
</dbReference>
<keyword evidence="1" id="KW-0479">Metal-binding</keyword>
<evidence type="ECO:0000256" key="4">
    <source>
        <dbReference type="SAM" id="MobiDB-lite"/>
    </source>
</evidence>
<accession>X0ULR0</accession>
<feature type="domain" description="Zinc finger DksA/TraR C4-type" evidence="5">
    <location>
        <begin position="82"/>
        <end position="113"/>
    </location>
</feature>
<dbReference type="PROSITE" id="PS01102">
    <property type="entry name" value="ZF_DKSA_1"/>
    <property type="match status" value="1"/>
</dbReference>
<evidence type="ECO:0000256" key="1">
    <source>
        <dbReference type="ARBA" id="ARBA00022723"/>
    </source>
</evidence>
<dbReference type="InterPro" id="IPR020458">
    <property type="entry name" value="Znf_DskA_TraR_CS"/>
</dbReference>
<keyword evidence="3" id="KW-0862">Zinc</keyword>
<feature type="region of interest" description="Disordered" evidence="4">
    <location>
        <begin position="25"/>
        <end position="50"/>
    </location>
</feature>
<dbReference type="AlphaFoldDB" id="X0ULR0"/>
<dbReference type="PROSITE" id="PS51128">
    <property type="entry name" value="ZF_DKSA_2"/>
    <property type="match status" value="1"/>
</dbReference>
<evidence type="ECO:0000256" key="2">
    <source>
        <dbReference type="ARBA" id="ARBA00022771"/>
    </source>
</evidence>
<organism evidence="6">
    <name type="scientific">marine sediment metagenome</name>
    <dbReference type="NCBI Taxonomy" id="412755"/>
    <lineage>
        <taxon>unclassified sequences</taxon>
        <taxon>metagenomes</taxon>
        <taxon>ecological metagenomes</taxon>
    </lineage>
</organism>
<comment type="caution">
    <text evidence="6">The sequence shown here is derived from an EMBL/GenBank/DDBJ whole genome shotgun (WGS) entry which is preliminary data.</text>
</comment>
<dbReference type="Pfam" id="PF01258">
    <property type="entry name" value="zf-dskA_traR"/>
    <property type="match status" value="1"/>
</dbReference>
<dbReference type="SUPFAM" id="SSF57716">
    <property type="entry name" value="Glucocorticoid receptor-like (DNA-binding domain)"/>
    <property type="match status" value="1"/>
</dbReference>
<dbReference type="InterPro" id="IPR000962">
    <property type="entry name" value="Znf_DskA_TraR"/>
</dbReference>
<proteinExistence type="predicted"/>
<dbReference type="Gene3D" id="1.20.120.910">
    <property type="entry name" value="DksA, coiled-coil domain"/>
    <property type="match status" value="1"/>
</dbReference>
<evidence type="ECO:0000256" key="3">
    <source>
        <dbReference type="ARBA" id="ARBA00022833"/>
    </source>
</evidence>
<evidence type="ECO:0000259" key="5">
    <source>
        <dbReference type="Pfam" id="PF01258"/>
    </source>
</evidence>
<evidence type="ECO:0000313" key="6">
    <source>
        <dbReference type="EMBL" id="GAG06555.1"/>
    </source>
</evidence>
<protein>
    <recommendedName>
        <fullName evidence="5">Zinc finger DksA/TraR C4-type domain-containing protein</fullName>
    </recommendedName>
</protein>
<dbReference type="SUPFAM" id="SSF109635">
    <property type="entry name" value="DnaK suppressor protein DksA, alpha-hairpin domain"/>
    <property type="match status" value="1"/>
</dbReference>
<dbReference type="InterPro" id="IPR037187">
    <property type="entry name" value="DnaK_N"/>
</dbReference>
<gene>
    <name evidence="6" type="ORF">S01H1_32863</name>
</gene>
<name>X0ULR0_9ZZZZ</name>
<dbReference type="PANTHER" id="PTHR33823:SF2">
    <property type="entry name" value="RNA POLYMERASE-BINDING TRANSCRIPTION FACTOR DKSA"/>
    <property type="match status" value="1"/>
</dbReference>
<keyword evidence="2" id="KW-0863">Zinc-finger</keyword>
<dbReference type="EMBL" id="BARS01020377">
    <property type="protein sequence ID" value="GAG06555.1"/>
    <property type="molecule type" value="Genomic_DNA"/>
</dbReference>
<feature type="compositionally biased region" description="Basic and acidic residues" evidence="4">
    <location>
        <begin position="32"/>
        <end position="47"/>
    </location>
</feature>